<dbReference type="Pfam" id="PF16935">
    <property type="entry name" value="Hol_Tox"/>
    <property type="match status" value="1"/>
</dbReference>
<dbReference type="EMBL" id="WEID01000091">
    <property type="protein sequence ID" value="KAB8127497.1"/>
    <property type="molecule type" value="Genomic_DNA"/>
</dbReference>
<comment type="caution">
    <text evidence="2">The sequence shown here is derived from an EMBL/GenBank/DDBJ whole genome shotgun (WGS) entry which is preliminary data.</text>
</comment>
<evidence type="ECO:0000313" key="2">
    <source>
        <dbReference type="EMBL" id="KAB8127497.1"/>
    </source>
</evidence>
<accession>A0A7C8GRL0</accession>
<evidence type="ECO:0000256" key="1">
    <source>
        <dbReference type="SAM" id="Phobius"/>
    </source>
</evidence>
<reference evidence="2 3" key="1">
    <citation type="submission" date="2019-10" db="EMBL/GenBank/DDBJ databases">
        <title>Gracilibacillus sp. nov. isolated from rice seeds.</title>
        <authorList>
            <person name="He S."/>
        </authorList>
    </citation>
    <scope>NUCLEOTIDE SEQUENCE [LARGE SCALE GENOMIC DNA]</scope>
    <source>
        <strain evidence="2 3">TD8</strain>
    </source>
</reference>
<gene>
    <name evidence="2" type="ORF">F9U64_17780</name>
</gene>
<evidence type="ECO:0000313" key="3">
    <source>
        <dbReference type="Proteomes" id="UP000480246"/>
    </source>
</evidence>
<organism evidence="2 3">
    <name type="scientific">Gracilibacillus oryzae</name>
    <dbReference type="NCBI Taxonomy" id="1672701"/>
    <lineage>
        <taxon>Bacteria</taxon>
        <taxon>Bacillati</taxon>
        <taxon>Bacillota</taxon>
        <taxon>Bacilli</taxon>
        <taxon>Bacillales</taxon>
        <taxon>Bacillaceae</taxon>
        <taxon>Gracilibacillus</taxon>
    </lineage>
</organism>
<keyword evidence="3" id="KW-1185">Reference proteome</keyword>
<dbReference type="Proteomes" id="UP000480246">
    <property type="component" value="Unassembled WGS sequence"/>
</dbReference>
<dbReference type="AlphaFoldDB" id="A0A7C8GRL0"/>
<keyword evidence="1" id="KW-0812">Transmembrane</keyword>
<sequence length="31" mass="3568">MSMYESFVVLFSFGTFILSLLALIITLINRK</sequence>
<keyword evidence="1" id="KW-0472">Membrane</keyword>
<proteinExistence type="predicted"/>
<name>A0A7C8GRL0_9BACI</name>
<feature type="transmembrane region" description="Helical" evidence="1">
    <location>
        <begin position="6"/>
        <end position="28"/>
    </location>
</feature>
<dbReference type="InterPro" id="IPR031616">
    <property type="entry name" value="BsrE-like"/>
</dbReference>
<keyword evidence="1" id="KW-1133">Transmembrane helix</keyword>
<protein>
    <submittedName>
        <fullName evidence="2">Putative holin-like toxin</fullName>
    </submittedName>
</protein>
<dbReference type="RefSeq" id="WP_139180278.1">
    <property type="nucleotide sequence ID" value="NZ_ML762442.1"/>
</dbReference>